<dbReference type="EMBL" id="CAVLGL010000001">
    <property type="protein sequence ID" value="CAK1577889.1"/>
    <property type="molecule type" value="Genomic_DNA"/>
</dbReference>
<protein>
    <submittedName>
        <fullName evidence="1">Uncharacterized protein</fullName>
    </submittedName>
</protein>
<dbReference type="InterPro" id="IPR013083">
    <property type="entry name" value="Znf_RING/FYVE/PHD"/>
</dbReference>
<proteinExistence type="predicted"/>
<dbReference type="AlphaFoldDB" id="A0AAV1K5V1"/>
<comment type="caution">
    <text evidence="1">The sequence shown here is derived from an EMBL/GenBank/DDBJ whole genome shotgun (WGS) entry which is preliminary data.</text>
</comment>
<sequence length="74" mass="8556">MNKCDCCEKLITKRRPGLECSKCEKIVHASQACTNLSTKQIAALRNADSLEWTCKECQRYTSIRRSYIIPEEEE</sequence>
<dbReference type="Gene3D" id="3.30.40.10">
    <property type="entry name" value="Zinc/RING finger domain, C3HC4 (zinc finger)"/>
    <property type="match status" value="1"/>
</dbReference>
<evidence type="ECO:0000313" key="1">
    <source>
        <dbReference type="EMBL" id="CAK1577889.1"/>
    </source>
</evidence>
<reference evidence="1 2" key="1">
    <citation type="submission" date="2023-11" db="EMBL/GenBank/DDBJ databases">
        <authorList>
            <person name="Hedman E."/>
            <person name="Englund M."/>
            <person name="Stromberg M."/>
            <person name="Nyberg Akerstrom W."/>
            <person name="Nylinder S."/>
            <person name="Jareborg N."/>
            <person name="Kallberg Y."/>
            <person name="Kronander E."/>
        </authorList>
    </citation>
    <scope>NUCLEOTIDE SEQUENCE [LARGE SCALE GENOMIC DNA]</scope>
</reference>
<name>A0AAV1K5V1_9NEOP</name>
<gene>
    <name evidence="1" type="ORF">PARMNEM_LOCUS53</name>
</gene>
<dbReference type="Proteomes" id="UP001314205">
    <property type="component" value="Unassembled WGS sequence"/>
</dbReference>
<dbReference type="SUPFAM" id="SSF57903">
    <property type="entry name" value="FYVE/PHD zinc finger"/>
    <property type="match status" value="1"/>
</dbReference>
<accession>A0AAV1K5V1</accession>
<dbReference type="InterPro" id="IPR011011">
    <property type="entry name" value="Znf_FYVE_PHD"/>
</dbReference>
<keyword evidence="2" id="KW-1185">Reference proteome</keyword>
<organism evidence="1 2">
    <name type="scientific">Parnassius mnemosyne</name>
    <name type="common">clouded apollo</name>
    <dbReference type="NCBI Taxonomy" id="213953"/>
    <lineage>
        <taxon>Eukaryota</taxon>
        <taxon>Metazoa</taxon>
        <taxon>Ecdysozoa</taxon>
        <taxon>Arthropoda</taxon>
        <taxon>Hexapoda</taxon>
        <taxon>Insecta</taxon>
        <taxon>Pterygota</taxon>
        <taxon>Neoptera</taxon>
        <taxon>Endopterygota</taxon>
        <taxon>Lepidoptera</taxon>
        <taxon>Glossata</taxon>
        <taxon>Ditrysia</taxon>
        <taxon>Papilionoidea</taxon>
        <taxon>Papilionidae</taxon>
        <taxon>Parnassiinae</taxon>
        <taxon>Parnassini</taxon>
        <taxon>Parnassius</taxon>
        <taxon>Driopa</taxon>
    </lineage>
</organism>
<evidence type="ECO:0000313" key="2">
    <source>
        <dbReference type="Proteomes" id="UP001314205"/>
    </source>
</evidence>